<proteinExistence type="predicted"/>
<feature type="chain" id="PRO_5045622710" evidence="1">
    <location>
        <begin position="29"/>
        <end position="172"/>
    </location>
</feature>
<protein>
    <submittedName>
        <fullName evidence="2">Uncharacterized protein</fullName>
    </submittedName>
</protein>
<evidence type="ECO:0000256" key="1">
    <source>
        <dbReference type="SAM" id="SignalP"/>
    </source>
</evidence>
<dbReference type="Proteomes" id="UP001164746">
    <property type="component" value="Chromosome 5"/>
</dbReference>
<dbReference type="EMBL" id="CP111016">
    <property type="protein sequence ID" value="WAR04263.1"/>
    <property type="molecule type" value="Genomic_DNA"/>
</dbReference>
<feature type="signal peptide" evidence="1">
    <location>
        <begin position="1"/>
        <end position="28"/>
    </location>
</feature>
<evidence type="ECO:0000313" key="2">
    <source>
        <dbReference type="EMBL" id="WAR04263.1"/>
    </source>
</evidence>
<gene>
    <name evidence="2" type="ORF">MAR_019632</name>
</gene>
<reference evidence="2" key="1">
    <citation type="submission" date="2022-11" db="EMBL/GenBank/DDBJ databases">
        <title>Centuries of genome instability and evolution in soft-shell clam transmissible cancer (bioRxiv).</title>
        <authorList>
            <person name="Hart S.F.M."/>
            <person name="Yonemitsu M.A."/>
            <person name="Giersch R.M."/>
            <person name="Beal B.F."/>
            <person name="Arriagada G."/>
            <person name="Davis B.W."/>
            <person name="Ostrander E.A."/>
            <person name="Goff S.P."/>
            <person name="Metzger M.J."/>
        </authorList>
    </citation>
    <scope>NUCLEOTIDE SEQUENCE</scope>
    <source>
        <strain evidence="2">MELC-2E11</strain>
        <tissue evidence="2">Siphon/mantle</tissue>
    </source>
</reference>
<organism evidence="2 3">
    <name type="scientific">Mya arenaria</name>
    <name type="common">Soft-shell clam</name>
    <dbReference type="NCBI Taxonomy" id="6604"/>
    <lineage>
        <taxon>Eukaryota</taxon>
        <taxon>Metazoa</taxon>
        <taxon>Spiralia</taxon>
        <taxon>Lophotrochozoa</taxon>
        <taxon>Mollusca</taxon>
        <taxon>Bivalvia</taxon>
        <taxon>Autobranchia</taxon>
        <taxon>Heteroconchia</taxon>
        <taxon>Euheterodonta</taxon>
        <taxon>Imparidentia</taxon>
        <taxon>Neoheterodontei</taxon>
        <taxon>Myida</taxon>
        <taxon>Myoidea</taxon>
        <taxon>Myidae</taxon>
        <taxon>Mya</taxon>
    </lineage>
</organism>
<accession>A0ABY7E2N5</accession>
<keyword evidence="3" id="KW-1185">Reference proteome</keyword>
<name>A0ABY7E2N5_MYAAR</name>
<sequence length="172" mass="18962">MNKTVAGTLNILTLLLLNMIGILRSINAAYVSSMLVWGSGYPQTRQANGQTGQYKAGQTYRKSSGTHCNVQHLDGTNLILNMQLGEYVTVQLGEYVTVQLGEYVTMQLCEYVTVQPWCVCDSAAGEYVTLQLCEYVTVQLGEYVTVQLCEYVTVQLGEYVTVQLGEYVDSAA</sequence>
<keyword evidence="1" id="KW-0732">Signal</keyword>
<evidence type="ECO:0000313" key="3">
    <source>
        <dbReference type="Proteomes" id="UP001164746"/>
    </source>
</evidence>